<keyword evidence="1" id="KW-1133">Transmembrane helix</keyword>
<dbReference type="Proteomes" id="UP000032427">
    <property type="component" value="Chromosome 1"/>
</dbReference>
<dbReference type="OrthoDB" id="7028965at2"/>
<protein>
    <submittedName>
        <fullName evidence="2">Putative lipoprotein</fullName>
    </submittedName>
</protein>
<proteinExistence type="predicted"/>
<sequence>MKNTSKSLIIILWIISLFITFLIGCILSGFLTTSEIDTKSTSFGNWAMWVGSFFGGVASFGALFAANFTRKTLSFLTKQHDDQQALQKIQMFQAHKDAFYSLLDEIEANHKHIFKIERRNILYQNIFPDNNFQYTYHKATTIEITDVREQTSGLNEIIRLHYFFNNQQESTNHCDSRAKTLYLINITYMLTEQLHMTFIDRDRVADIKINQNNAFLNAFDSITTYHSIGSTFHSILRFTGNQDLIDNLPNIYLRNEEIFNFFLPKYGNTNFNIDFKEHLKDIDHLWAFHQTLQSKSLNKFSLKRELSTKLFTIFSTYEGIDLLFKNKIYQKDFYKEIVHSVETIFEHKYLNLSDFHSSRLTESRRYFLHALVKIESSIKTEIIN</sequence>
<keyword evidence="1" id="KW-0812">Transmembrane</keyword>
<dbReference type="PROSITE" id="PS51257">
    <property type="entry name" value="PROKAR_LIPOPROTEIN"/>
    <property type="match status" value="1"/>
</dbReference>
<keyword evidence="3" id="KW-1185">Reference proteome</keyword>
<reference evidence="3" key="1">
    <citation type="submission" date="2014-09" db="EMBL/GenBank/DDBJ databases">
        <authorList>
            <person name="Hjerde E."/>
        </authorList>
    </citation>
    <scope>NUCLEOTIDE SEQUENCE [LARGE SCALE GENOMIC DNA]</scope>
    <source>
        <strain evidence="3">06/09/139</strain>
    </source>
</reference>
<feature type="transmembrane region" description="Helical" evidence="1">
    <location>
        <begin position="46"/>
        <end position="68"/>
    </location>
</feature>
<accession>A0A090KJR8</accession>
<keyword evidence="2" id="KW-0449">Lipoprotein</keyword>
<dbReference type="AlphaFoldDB" id="A0A090KJR8"/>
<evidence type="ECO:0000313" key="2">
    <source>
        <dbReference type="EMBL" id="CED71789.1"/>
    </source>
</evidence>
<dbReference type="KEGG" id="awd:AWOD_I_1722"/>
<dbReference type="PATRIC" id="fig|80852.17.peg.1775"/>
<dbReference type="EMBL" id="LN554846">
    <property type="protein sequence ID" value="CED71789.1"/>
    <property type="molecule type" value="Genomic_DNA"/>
</dbReference>
<gene>
    <name evidence="2" type="ORF">AWOD_I_1722</name>
</gene>
<evidence type="ECO:0000256" key="1">
    <source>
        <dbReference type="SAM" id="Phobius"/>
    </source>
</evidence>
<feature type="transmembrane region" description="Helical" evidence="1">
    <location>
        <begin position="7"/>
        <end position="31"/>
    </location>
</feature>
<dbReference type="HOGENOM" id="CLU_718938_0_0_6"/>
<keyword evidence="1" id="KW-0472">Membrane</keyword>
<dbReference type="GeneID" id="28541284"/>
<organism evidence="2 3">
    <name type="scientific">Aliivibrio wodanis</name>
    <dbReference type="NCBI Taxonomy" id="80852"/>
    <lineage>
        <taxon>Bacteria</taxon>
        <taxon>Pseudomonadati</taxon>
        <taxon>Pseudomonadota</taxon>
        <taxon>Gammaproteobacteria</taxon>
        <taxon>Vibrionales</taxon>
        <taxon>Vibrionaceae</taxon>
        <taxon>Aliivibrio</taxon>
    </lineage>
</organism>
<evidence type="ECO:0000313" key="3">
    <source>
        <dbReference type="Proteomes" id="UP000032427"/>
    </source>
</evidence>
<name>A0A090KJR8_9GAMM</name>